<protein>
    <submittedName>
        <fullName evidence="2">Uncharacterized protein</fullName>
    </submittedName>
</protein>
<feature type="chain" id="PRO_5004278371" evidence="1">
    <location>
        <begin position="17"/>
        <end position="350"/>
    </location>
</feature>
<accession>Q6PRC8</accession>
<keyword evidence="1" id="KW-0732">Signal</keyword>
<organism evidence="2">
    <name type="scientific">Ornithodoros moubata</name>
    <name type="common">Soft tick</name>
    <name type="synonym">Argasid tick</name>
    <dbReference type="NCBI Taxonomy" id="6938"/>
    <lineage>
        <taxon>Eukaryota</taxon>
        <taxon>Metazoa</taxon>
        <taxon>Ecdysozoa</taxon>
        <taxon>Arthropoda</taxon>
        <taxon>Chelicerata</taxon>
        <taxon>Arachnida</taxon>
        <taxon>Acari</taxon>
        <taxon>Parasitiformes</taxon>
        <taxon>Ixodida</taxon>
        <taxon>Ixodoidea</taxon>
        <taxon>Argasidae</taxon>
        <taxon>Ornithodorinae</taxon>
        <taxon>Ornithodoros</taxon>
    </lineage>
</organism>
<dbReference type="EMBL" id="AY584751">
    <property type="protein sequence ID" value="AAS94230.1"/>
    <property type="molecule type" value="mRNA"/>
</dbReference>
<dbReference type="AlphaFoldDB" id="Q6PRC8"/>
<reference evidence="2" key="1">
    <citation type="submission" date="2004-03" db="EMBL/GenBank/DDBJ databases">
        <title>Identification of gut-specific genes in the soft tick Ornithodoros moubata.</title>
        <authorList>
            <person name="Kopacek P."/>
            <person name="Grunclova L."/>
            <person name="Sojka D."/>
        </authorList>
    </citation>
    <scope>NUCLEOTIDE SEQUENCE</scope>
</reference>
<feature type="signal peptide" evidence="1">
    <location>
        <begin position="1"/>
        <end position="16"/>
    </location>
</feature>
<evidence type="ECO:0000256" key="1">
    <source>
        <dbReference type="SAM" id="SignalP"/>
    </source>
</evidence>
<evidence type="ECO:0000313" key="2">
    <source>
        <dbReference type="EMBL" id="AAS94230.1"/>
    </source>
</evidence>
<proteinExistence type="evidence at transcript level"/>
<sequence length="350" mass="39007">MYRATIIAALVCGAVSVPFKALNDDSLSLPDFKLNVHATEVTFTEGKVEGLSNSVRPSRPCYGRYTCDVEVSGLRFTFNALANEPEKRFHVVVDLLHGELTVHSKRTHEGNYATKSAAVRALNVFVREPWRFSDYPPENARFEELLRFKVAELTKALTYTELFSETLNKALGVVPNTAEFAKKWAPVPGKPFDAVLEDHVALPDFEFSVSERQLKFSDGKAGPLSEVLKPGRGSHGDYEQVVHLAGLKFFYRGVATDPEEKFNLEVEVLEGTVELVGVKNADGGLKVDSANVQNLKFYVEYPTEFGDDQEEQTLFEEKVKEKLSEVLKTFASAELFDKTVLENAAKANNE</sequence>
<name>Q6PRC8_ORNMO</name>